<evidence type="ECO:0000256" key="4">
    <source>
        <dbReference type="ARBA" id="ARBA00022695"/>
    </source>
</evidence>
<sequence length="429" mass="48251">MKRVLAIILGGGAGTRLYPLTKLRAKPAVPVAGKYRLIDIPVSNCINSEIFKIYVLTQFNSASLNRHIARAYNFSGFSDGFVEVLAAQQTPENPNWFQGTADAVRQYIWMLQEWDVDEFLILSGDHLYRMDYRLFIQRHRETNADITLSVIPIDGRRASDFGLMKIDSAGRVIDFSEKPKGEALAKMQVDTTVLGLTSEEARSQPYIASMGIYVFKKDVLIKLLRESLEKTDFGKEIIPDAAKDHNVQAYLFDGYWEDIGTIEAFYNANLALTQQPVPPFSFYDEEAPIYTRARYLPPSKLLDCDIKESMIGEGCILKNCRIQHSVLGVRSRVESGSIVEESLIMGSDFYQPSVERVCNLDKGDIPLGIGTDTIIRRAIIDKNARIGHNVRIINKDNVQEAEREKQGFYIRSGIVVVLKNAVIPDGTII</sequence>
<dbReference type="Gene3D" id="3.90.550.10">
    <property type="entry name" value="Spore Coat Polysaccharide Biosynthesis Protein SpsA, Chain A"/>
    <property type="match status" value="1"/>
</dbReference>
<organism evidence="11 12">
    <name type="scientific">Cylindrospermopsis raciborskii CS-505</name>
    <dbReference type="NCBI Taxonomy" id="533240"/>
    <lineage>
        <taxon>Bacteria</taxon>
        <taxon>Bacillati</taxon>
        <taxon>Cyanobacteriota</taxon>
        <taxon>Cyanophyceae</taxon>
        <taxon>Nostocales</taxon>
        <taxon>Aphanizomenonaceae</taxon>
        <taxon>Cylindrospermopsis</taxon>
    </lineage>
</organism>
<keyword evidence="7 9" id="KW-0320">Glycogen biosynthesis</keyword>
<name>A0A853MFP7_9CYAN</name>
<evidence type="ECO:0000256" key="5">
    <source>
        <dbReference type="ARBA" id="ARBA00022741"/>
    </source>
</evidence>
<dbReference type="NCBIfam" id="TIGR02091">
    <property type="entry name" value="glgC"/>
    <property type="match status" value="1"/>
</dbReference>
<keyword evidence="5 9" id="KW-0547">Nucleotide-binding</keyword>
<dbReference type="FunFam" id="3.90.550.10:FF:000030">
    <property type="entry name" value="Glucose-1-phosphate adenylyltransferase"/>
    <property type="match status" value="1"/>
</dbReference>
<comment type="subunit">
    <text evidence="9">Homotetramer.</text>
</comment>
<feature type="binding site" evidence="9">
    <location>
        <position position="162"/>
    </location>
    <ligand>
        <name>alpha-D-glucose 1-phosphate</name>
        <dbReference type="ChEBI" id="CHEBI:58601"/>
    </ligand>
</feature>
<keyword evidence="8 9" id="KW-0119">Carbohydrate metabolism</keyword>
<comment type="pathway">
    <text evidence="9">Glycan biosynthesis; glycogen biosynthesis.</text>
</comment>
<dbReference type="SUPFAM" id="SSF53448">
    <property type="entry name" value="Nucleotide-diphospho-sugar transferases"/>
    <property type="match status" value="1"/>
</dbReference>
<dbReference type="AlphaFoldDB" id="A0A853MFP7"/>
<feature type="binding site" evidence="9">
    <location>
        <position position="209"/>
    </location>
    <ligand>
        <name>alpha-D-glucose 1-phosphate</name>
        <dbReference type="ChEBI" id="CHEBI:58601"/>
    </ligand>
</feature>
<keyword evidence="4 9" id="KW-0548">Nucleotidyltransferase</keyword>
<comment type="caution">
    <text evidence="9">Lacks conserved residue(s) required for the propagation of feature annotation.</text>
</comment>
<dbReference type="InterPro" id="IPR011004">
    <property type="entry name" value="Trimer_LpxA-like_sf"/>
</dbReference>
<dbReference type="PROSITE" id="PS00810">
    <property type="entry name" value="ADP_GLC_PYROPHOSPH_3"/>
    <property type="match status" value="1"/>
</dbReference>
<dbReference type="EC" id="2.7.7.27" evidence="9"/>
<dbReference type="PANTHER" id="PTHR43523:SF12">
    <property type="entry name" value="GLUCOSE-1-PHOSPHATE ADENYLYLTRANSFERASE LARGE SUBUNIT 1, CHLOROPLASTIC-RELATED"/>
    <property type="match status" value="1"/>
</dbReference>
<dbReference type="HAMAP" id="MF_00624">
    <property type="entry name" value="GlgC"/>
    <property type="match status" value="1"/>
</dbReference>
<dbReference type="Pfam" id="PF25247">
    <property type="entry name" value="LbH_GLGC"/>
    <property type="match status" value="1"/>
</dbReference>
<dbReference type="Proteomes" id="UP000093903">
    <property type="component" value="Unassembled WGS sequence"/>
</dbReference>
<reference evidence="11 12" key="1">
    <citation type="submission" date="2016-05" db="EMBL/GenBank/DDBJ databases">
        <title>First complete genome of the cyanobacterium Cylindrospermopsis raciborskii CS505, containing a circular chromosome and a single extrachromosomal element.</title>
        <authorList>
            <person name="Fuentes J."/>
            <person name="Tamames J."/>
            <person name="Allen E."/>
            <person name="Plominski A."/>
            <person name="Vasquez M."/>
        </authorList>
    </citation>
    <scope>NUCLEOTIDE SEQUENCE [LARGE SCALE GENOMIC DNA]</scope>
    <source>
        <strain evidence="11 12">CS505</strain>
    </source>
</reference>
<dbReference type="InterPro" id="IPR029044">
    <property type="entry name" value="Nucleotide-diphossugar_trans"/>
</dbReference>
<protein>
    <recommendedName>
        <fullName evidence="9">Glucose-1-phosphate adenylyltransferase</fullName>
        <ecNumber evidence="9">2.7.7.27</ecNumber>
    </recommendedName>
    <alternativeName>
        <fullName evidence="9">ADP-glucose pyrophosphorylase</fullName>
        <shortName evidence="9">ADPGlc PPase</shortName>
    </alternativeName>
    <alternativeName>
        <fullName evidence="9">ADP-glucose synthase</fullName>
    </alternativeName>
</protein>
<evidence type="ECO:0000256" key="1">
    <source>
        <dbReference type="ARBA" id="ARBA00010443"/>
    </source>
</evidence>
<proteinExistence type="inferred from homology"/>
<keyword evidence="3 9" id="KW-0808">Transferase</keyword>
<dbReference type="GO" id="GO:0005978">
    <property type="term" value="P:glycogen biosynthetic process"/>
    <property type="evidence" value="ECO:0007669"/>
    <property type="project" value="UniProtKB-UniRule"/>
</dbReference>
<dbReference type="PROSITE" id="PS00809">
    <property type="entry name" value="ADP_GLC_PYROPHOSPH_2"/>
    <property type="match status" value="1"/>
</dbReference>
<dbReference type="GO" id="GO:0005524">
    <property type="term" value="F:ATP binding"/>
    <property type="evidence" value="ECO:0007669"/>
    <property type="project" value="UniProtKB-KW"/>
</dbReference>
<dbReference type="CDD" id="cd02508">
    <property type="entry name" value="ADP_Glucose_PP"/>
    <property type="match status" value="1"/>
</dbReference>
<gene>
    <name evidence="9" type="primary">glgC</name>
    <name evidence="11" type="ORF">A9P98_13545</name>
</gene>
<dbReference type="Gene3D" id="2.160.10.10">
    <property type="entry name" value="Hexapeptide repeat proteins"/>
    <property type="match status" value="1"/>
</dbReference>
<evidence type="ECO:0000256" key="6">
    <source>
        <dbReference type="ARBA" id="ARBA00022840"/>
    </source>
</evidence>
<evidence type="ECO:0000256" key="9">
    <source>
        <dbReference type="HAMAP-Rule" id="MF_00624"/>
    </source>
</evidence>
<dbReference type="SUPFAM" id="SSF51161">
    <property type="entry name" value="Trimeric LpxA-like enzymes"/>
    <property type="match status" value="1"/>
</dbReference>
<evidence type="ECO:0000256" key="2">
    <source>
        <dbReference type="ARBA" id="ARBA00022600"/>
    </source>
</evidence>
<comment type="caution">
    <text evidence="11">The sequence shown here is derived from an EMBL/GenBank/DDBJ whole genome shotgun (WGS) entry which is preliminary data.</text>
</comment>
<dbReference type="InterPro" id="IPR005836">
    <property type="entry name" value="ADP_Glu_pyroP_CS"/>
</dbReference>
<dbReference type="UniPathway" id="UPA00164"/>
<comment type="function">
    <text evidence="9">Involved in the biosynthesis of ADP-glucose, a building block required for the elongation reactions to produce glycogen. Catalyzes the reaction between ATP and alpha-D-glucose 1-phosphate (G1P) to produce pyrophosphate and ADP-Glc.</text>
</comment>
<dbReference type="InterPro" id="IPR005835">
    <property type="entry name" value="NTP_transferase_dom"/>
</dbReference>
<feature type="site" description="Could play a key role in the communication between the regulatory and the substrate sites" evidence="9">
    <location>
        <position position="58"/>
    </location>
</feature>
<evidence type="ECO:0000256" key="3">
    <source>
        <dbReference type="ARBA" id="ARBA00022679"/>
    </source>
</evidence>
<keyword evidence="6 9" id="KW-0067">ATP-binding</keyword>
<accession>A0A853MFP7</accession>
<dbReference type="PROSITE" id="PS00808">
    <property type="entry name" value="ADP_GLC_PYROPHOSPH_1"/>
    <property type="match status" value="1"/>
</dbReference>
<dbReference type="CDD" id="cd04651">
    <property type="entry name" value="LbH_G1P_AT_C"/>
    <property type="match status" value="1"/>
</dbReference>
<evidence type="ECO:0000313" key="12">
    <source>
        <dbReference type="Proteomes" id="UP000093903"/>
    </source>
</evidence>
<dbReference type="PANTHER" id="PTHR43523">
    <property type="entry name" value="GLUCOSE-1-PHOSPHATE ADENYLYLTRANSFERASE-RELATED"/>
    <property type="match status" value="1"/>
</dbReference>
<keyword evidence="2 9" id="KW-0321">Glycogen metabolism</keyword>
<evidence type="ECO:0000313" key="11">
    <source>
        <dbReference type="EMBL" id="OBU77185.1"/>
    </source>
</evidence>
<comment type="similarity">
    <text evidence="1 9">Belongs to the bacterial/plant glucose-1-phosphate adenylyltransferase family.</text>
</comment>
<dbReference type="NCBIfam" id="NF002772">
    <property type="entry name" value="PRK02862.1"/>
    <property type="match status" value="1"/>
</dbReference>
<feature type="domain" description="Nucleotidyl transferase" evidence="10">
    <location>
        <begin position="6"/>
        <end position="274"/>
    </location>
</feature>
<dbReference type="InterPro" id="IPR023049">
    <property type="entry name" value="GlgC_bac"/>
</dbReference>
<evidence type="ECO:0000259" key="10">
    <source>
        <dbReference type="Pfam" id="PF00483"/>
    </source>
</evidence>
<evidence type="ECO:0000256" key="8">
    <source>
        <dbReference type="ARBA" id="ARBA00023277"/>
    </source>
</evidence>
<comment type="catalytic activity">
    <reaction evidence="9">
        <text>alpha-D-glucose 1-phosphate + ATP + H(+) = ADP-alpha-D-glucose + diphosphate</text>
        <dbReference type="Rhea" id="RHEA:12120"/>
        <dbReference type="ChEBI" id="CHEBI:15378"/>
        <dbReference type="ChEBI" id="CHEBI:30616"/>
        <dbReference type="ChEBI" id="CHEBI:33019"/>
        <dbReference type="ChEBI" id="CHEBI:57498"/>
        <dbReference type="ChEBI" id="CHEBI:58601"/>
        <dbReference type="EC" id="2.7.7.27"/>
    </reaction>
</comment>
<evidence type="ECO:0000256" key="7">
    <source>
        <dbReference type="ARBA" id="ARBA00023056"/>
    </source>
</evidence>
<dbReference type="GO" id="GO:0043886">
    <property type="term" value="F:structural constituent of carboxysome shell"/>
    <property type="evidence" value="ECO:0007669"/>
    <property type="project" value="UniProtKB-ARBA"/>
</dbReference>
<feature type="binding site" evidence="9">
    <location>
        <begin position="177"/>
        <end position="178"/>
    </location>
    <ligand>
        <name>alpha-D-glucose 1-phosphate</name>
        <dbReference type="ChEBI" id="CHEBI:58601"/>
    </ligand>
</feature>
<dbReference type="EMBL" id="LYXA01000001">
    <property type="protein sequence ID" value="OBU77185.1"/>
    <property type="molecule type" value="Genomic_DNA"/>
</dbReference>
<dbReference type="GO" id="GO:0031470">
    <property type="term" value="C:carboxysome"/>
    <property type="evidence" value="ECO:0007669"/>
    <property type="project" value="UniProtKB-ARBA"/>
</dbReference>
<dbReference type="InterPro" id="IPR011831">
    <property type="entry name" value="ADP-Glc_PPase"/>
</dbReference>
<dbReference type="Pfam" id="PF00483">
    <property type="entry name" value="NTP_transferase"/>
    <property type="match status" value="1"/>
</dbReference>
<dbReference type="RefSeq" id="WP_006276382.1">
    <property type="nucleotide sequence ID" value="NZ_ACYA01000021.1"/>
</dbReference>
<dbReference type="GO" id="GO:0008878">
    <property type="term" value="F:glucose-1-phosphate adenylyltransferase activity"/>
    <property type="evidence" value="ECO:0007669"/>
    <property type="project" value="UniProtKB-UniRule"/>
</dbReference>
<feature type="site" description="Could play a key role in the communication between the regulatory and the substrate sites" evidence="9">
    <location>
        <position position="96"/>
    </location>
</feature>